<gene>
    <name evidence="7" type="ORF">JCGZ_17886</name>
</gene>
<dbReference type="OrthoDB" id="1600564at2759"/>
<dbReference type="SUPFAM" id="SSF52266">
    <property type="entry name" value="SGNH hydrolase"/>
    <property type="match status" value="1"/>
</dbReference>
<keyword evidence="8" id="KW-1185">Reference proteome</keyword>
<feature type="signal peptide" evidence="6">
    <location>
        <begin position="1"/>
        <end position="22"/>
    </location>
</feature>
<evidence type="ECO:0000313" key="8">
    <source>
        <dbReference type="Proteomes" id="UP000027138"/>
    </source>
</evidence>
<dbReference type="KEGG" id="jcu:105644991"/>
<dbReference type="AlphaFoldDB" id="A0A067JVC3"/>
<keyword evidence="4" id="KW-0325">Glycoprotein</keyword>
<evidence type="ECO:0000256" key="3">
    <source>
        <dbReference type="ARBA" id="ARBA00022801"/>
    </source>
</evidence>
<dbReference type="InterPro" id="IPR035669">
    <property type="entry name" value="SGNH_plant_lipase-like"/>
</dbReference>
<proteinExistence type="inferred from homology"/>
<feature type="region of interest" description="Disordered" evidence="5">
    <location>
        <begin position="27"/>
        <end position="63"/>
    </location>
</feature>
<evidence type="ECO:0000256" key="5">
    <source>
        <dbReference type="SAM" id="MobiDB-lite"/>
    </source>
</evidence>
<dbReference type="InterPro" id="IPR036514">
    <property type="entry name" value="SGNH_hydro_sf"/>
</dbReference>
<feature type="compositionally biased region" description="Basic and acidic residues" evidence="5">
    <location>
        <begin position="35"/>
        <end position="58"/>
    </location>
</feature>
<dbReference type="PANTHER" id="PTHR22835:SF532">
    <property type="entry name" value="SERINE-RICH ADHESIN FOR PLATELETS-LIKE ISOFORM X1"/>
    <property type="match status" value="1"/>
</dbReference>
<organism evidence="7 8">
    <name type="scientific">Jatropha curcas</name>
    <name type="common">Barbados nut</name>
    <dbReference type="NCBI Taxonomy" id="180498"/>
    <lineage>
        <taxon>Eukaryota</taxon>
        <taxon>Viridiplantae</taxon>
        <taxon>Streptophyta</taxon>
        <taxon>Embryophyta</taxon>
        <taxon>Tracheophyta</taxon>
        <taxon>Spermatophyta</taxon>
        <taxon>Magnoliopsida</taxon>
        <taxon>eudicotyledons</taxon>
        <taxon>Gunneridae</taxon>
        <taxon>Pentapetalae</taxon>
        <taxon>rosids</taxon>
        <taxon>fabids</taxon>
        <taxon>Malpighiales</taxon>
        <taxon>Euphorbiaceae</taxon>
        <taxon>Crotonoideae</taxon>
        <taxon>Jatropheae</taxon>
        <taxon>Jatropha</taxon>
    </lineage>
</organism>
<dbReference type="STRING" id="180498.A0A067JVC3"/>
<name>A0A067JVC3_JATCU</name>
<keyword evidence="2 6" id="KW-0732">Signal</keyword>
<dbReference type="PANTHER" id="PTHR22835">
    <property type="entry name" value="ZINC FINGER FYVE DOMAIN CONTAINING PROTEIN"/>
    <property type="match status" value="1"/>
</dbReference>
<dbReference type="PROSITE" id="PS51257">
    <property type="entry name" value="PROKAR_LIPOPROTEIN"/>
    <property type="match status" value="1"/>
</dbReference>
<evidence type="ECO:0000256" key="2">
    <source>
        <dbReference type="ARBA" id="ARBA00022729"/>
    </source>
</evidence>
<dbReference type="Pfam" id="PF00657">
    <property type="entry name" value="Lipase_GDSL"/>
    <property type="match status" value="1"/>
</dbReference>
<evidence type="ECO:0000256" key="4">
    <source>
        <dbReference type="ARBA" id="ARBA00023180"/>
    </source>
</evidence>
<comment type="similarity">
    <text evidence="1">Belongs to the 'GDSL' lipolytic enzyme family.</text>
</comment>
<dbReference type="EMBL" id="KK914893">
    <property type="protein sequence ID" value="KDP26728.1"/>
    <property type="molecule type" value="Genomic_DNA"/>
</dbReference>
<dbReference type="Gene3D" id="3.40.50.1110">
    <property type="entry name" value="SGNH hydrolase"/>
    <property type="match status" value="1"/>
</dbReference>
<dbReference type="GO" id="GO:0016788">
    <property type="term" value="F:hydrolase activity, acting on ester bonds"/>
    <property type="evidence" value="ECO:0007669"/>
    <property type="project" value="InterPro"/>
</dbReference>
<evidence type="ECO:0000313" key="7">
    <source>
        <dbReference type="EMBL" id="KDP26728.1"/>
    </source>
</evidence>
<feature type="chain" id="PRO_5001642260" evidence="6">
    <location>
        <begin position="23"/>
        <end position="438"/>
    </location>
</feature>
<accession>A0A067JVC3</accession>
<reference evidence="7 8" key="1">
    <citation type="journal article" date="2014" name="PLoS ONE">
        <title>Global Analysis of Gene Expression Profiles in Physic Nut (Jatropha curcas L.) Seedlings Exposed to Salt Stress.</title>
        <authorList>
            <person name="Zhang L."/>
            <person name="Zhang C."/>
            <person name="Wu P."/>
            <person name="Chen Y."/>
            <person name="Li M."/>
            <person name="Jiang H."/>
            <person name="Wu G."/>
        </authorList>
    </citation>
    <scope>NUCLEOTIDE SEQUENCE [LARGE SCALE GENOMIC DNA]</scope>
    <source>
        <strain evidence="8">cv. GZQX0401</strain>
        <tissue evidence="7">Young leaves</tissue>
    </source>
</reference>
<dbReference type="Proteomes" id="UP000027138">
    <property type="component" value="Unassembled WGS sequence"/>
</dbReference>
<keyword evidence="3" id="KW-0378">Hydrolase</keyword>
<evidence type="ECO:0000256" key="1">
    <source>
        <dbReference type="ARBA" id="ARBA00008668"/>
    </source>
</evidence>
<sequence length="438" mass="48015">MKKFECLFFCISLFIAFSCCFAHEPPAQDTPQAPPKKETPPPTQKKETPPPTQEKKTPSGETTVSKNVEITFKGSFTKIYAFGDSYTDTGNCFYVEGLQSALIKVFQSSQYAKVTGLHGHRLSNGLLVIDFLCKDIGLPPLDAYKETKPNFTAGANFAVGGSTCLSSAFFASQKNFRSLVWKPVPDNTLEQIEWFNSYLQSVGCKEKDDEKCKTQIENSLFWIGALGSSDYARILGSSFSAKSLSEASVGHVGQFLESLLDKGAKYIVVQGLPPVGCCPVQLLLNKAKEHDKLGCSSEVNSKIMSHNELLKKSLEAYREGNKDCVIIFADTWKAYMEILKNHKKFNFEEPFKACCGVGGGELNFCLKNLCGSVGSTTCTDPNKYISWDGIHFTEAMNKHLAKLLFHEKGYCSPEFNVLIEARKKVSVSGGASASGGAA</sequence>
<dbReference type="InterPro" id="IPR001087">
    <property type="entry name" value="GDSL"/>
</dbReference>
<protein>
    <submittedName>
        <fullName evidence="7">Uncharacterized protein</fullName>
    </submittedName>
</protein>
<evidence type="ECO:0000256" key="6">
    <source>
        <dbReference type="SAM" id="SignalP"/>
    </source>
</evidence>
<dbReference type="CDD" id="cd01837">
    <property type="entry name" value="SGNH_plant_lipase_like"/>
    <property type="match status" value="1"/>
</dbReference>